<gene>
    <name evidence="2" type="ORF">ACFOUR_02785</name>
</gene>
<feature type="region of interest" description="Disordered" evidence="1">
    <location>
        <begin position="67"/>
        <end position="165"/>
    </location>
</feature>
<proteinExistence type="predicted"/>
<comment type="caution">
    <text evidence="2">The sequence shown here is derived from an EMBL/GenBank/DDBJ whole genome shotgun (WGS) entry which is preliminary data.</text>
</comment>
<accession>A0ABD5NJW0</accession>
<protein>
    <submittedName>
        <fullName evidence="2">Uncharacterized protein</fullName>
    </submittedName>
</protein>
<dbReference type="GeneID" id="73904532"/>
<organism evidence="2 3">
    <name type="scientific">Halovivax cerinus</name>
    <dbReference type="NCBI Taxonomy" id="1487865"/>
    <lineage>
        <taxon>Archaea</taxon>
        <taxon>Methanobacteriati</taxon>
        <taxon>Methanobacteriota</taxon>
        <taxon>Stenosarchaea group</taxon>
        <taxon>Halobacteria</taxon>
        <taxon>Halobacteriales</taxon>
        <taxon>Natrialbaceae</taxon>
        <taxon>Halovivax</taxon>
    </lineage>
</organism>
<sequence length="321" mass="34799">MQTLSVELDEETLQALEVERSLIGFESRDAYVRWIIANRASIEHETEMGDVLDVYSDKIARLESRLESIESDQPAEEREPRASATSPSGADEAGQPPPATSDGGWTEPASDATDDTGTPDEPVTTEPIVPDADDGAEQTGTGPAGDAESKSTAESDGIDSMNLRPERVVRMRDEQLSDDAGDLGTVEGDRIDELSRRAVAKTRKQLDRTVETGLEYRSATSLADTSDDVRPGEDITNLDAIEVPGRSADLVERRRELIGVALAHLRDDGAAKKNDFVDALYEEHPAGYGSPGGWWRCLKSGLKQVECVSGGDGSRIWRLVD</sequence>
<dbReference type="Proteomes" id="UP001595846">
    <property type="component" value="Unassembled WGS sequence"/>
</dbReference>
<evidence type="ECO:0000313" key="2">
    <source>
        <dbReference type="EMBL" id="MFC3957301.1"/>
    </source>
</evidence>
<evidence type="ECO:0000313" key="3">
    <source>
        <dbReference type="Proteomes" id="UP001595846"/>
    </source>
</evidence>
<dbReference type="AlphaFoldDB" id="A0ABD5NJW0"/>
<dbReference type="RefSeq" id="WP_256531774.1">
    <property type="nucleotide sequence ID" value="NZ_CP101824.1"/>
</dbReference>
<dbReference type="EMBL" id="JBHSAQ010000001">
    <property type="protein sequence ID" value="MFC3957301.1"/>
    <property type="molecule type" value="Genomic_DNA"/>
</dbReference>
<reference evidence="2 3" key="1">
    <citation type="journal article" date="2019" name="Int. J. Syst. Evol. Microbiol.">
        <title>The Global Catalogue of Microorganisms (GCM) 10K type strain sequencing project: providing services to taxonomists for standard genome sequencing and annotation.</title>
        <authorList>
            <consortium name="The Broad Institute Genomics Platform"/>
            <consortium name="The Broad Institute Genome Sequencing Center for Infectious Disease"/>
            <person name="Wu L."/>
            <person name="Ma J."/>
        </authorList>
    </citation>
    <scope>NUCLEOTIDE SEQUENCE [LARGE SCALE GENOMIC DNA]</scope>
    <source>
        <strain evidence="2 3">IBRC-M 10256</strain>
    </source>
</reference>
<evidence type="ECO:0000256" key="1">
    <source>
        <dbReference type="SAM" id="MobiDB-lite"/>
    </source>
</evidence>
<name>A0ABD5NJW0_9EURY</name>
<keyword evidence="3" id="KW-1185">Reference proteome</keyword>